<gene>
    <name evidence="2" type="ORF">GTO91_07030</name>
</gene>
<evidence type="ECO:0000313" key="3">
    <source>
        <dbReference type="Proteomes" id="UP000463470"/>
    </source>
</evidence>
<dbReference type="InterPro" id="IPR055259">
    <property type="entry name" value="YkvP/CgeB_Glyco_trans-like"/>
</dbReference>
<keyword evidence="3" id="KW-1185">Reference proteome</keyword>
<dbReference type="AlphaFoldDB" id="A0A845KZG6"/>
<dbReference type="RefSeq" id="WP_161256933.1">
    <property type="nucleotide sequence ID" value="NZ_WXEY01000005.1"/>
</dbReference>
<evidence type="ECO:0000313" key="2">
    <source>
        <dbReference type="EMBL" id="MZP29457.1"/>
    </source>
</evidence>
<sequence length="371" mass="42903">MAHLKFMQIHSFYDRALSKLYVPDPRLKERPFAEQMDLIFRDGFSAAHIFAPYMERLGYASKLVIGNCLSAQTKWWRETKGTDIPDDWVYEIALQQVEAFRPDILHLSHPTTFDSKFVRALSYRPKLVMGWRSATIPEGTDWSDFDLILSFHELVLRRALEMGVKSTEWFAPAFPRWIYEQVQGVAPSADVTFSGSWLDVHQRRNGYLQAIARETRQKDSFSVNLFIDRPNEELPEEIAPLNRGGRFGMDMYRALRSGRMVFNGGGDVYAGQGGQDLSKGDSVNMRLFEATGCGVMLLAEHHPHLERYFRVGEEIETFRDEAELLEKVRFYQKHPAALERIAHAGQERCMRDHSMDRRIVELDGIIKKYLS</sequence>
<dbReference type="Pfam" id="PF13524">
    <property type="entry name" value="Glyco_trans_1_2"/>
    <property type="match status" value="1"/>
</dbReference>
<name>A0A845KZG6_9FIRM</name>
<proteinExistence type="predicted"/>
<reference evidence="2 3" key="1">
    <citation type="submission" date="2020-01" db="EMBL/GenBank/DDBJ databases">
        <title>Whole-genome sequence of Heliobacterium undosum DSM 13378.</title>
        <authorList>
            <person name="Kyndt J.A."/>
            <person name="Meyer T.E."/>
        </authorList>
    </citation>
    <scope>NUCLEOTIDE SEQUENCE [LARGE SCALE GENOMIC DNA]</scope>
    <source>
        <strain evidence="2 3">DSM 13378</strain>
    </source>
</reference>
<evidence type="ECO:0000259" key="1">
    <source>
        <dbReference type="Pfam" id="PF13524"/>
    </source>
</evidence>
<dbReference type="OrthoDB" id="110463at2"/>
<keyword evidence="2" id="KW-0808">Transferase</keyword>
<organism evidence="2 3">
    <name type="scientific">Heliomicrobium undosum</name>
    <dbReference type="NCBI Taxonomy" id="121734"/>
    <lineage>
        <taxon>Bacteria</taxon>
        <taxon>Bacillati</taxon>
        <taxon>Bacillota</taxon>
        <taxon>Clostridia</taxon>
        <taxon>Eubacteriales</taxon>
        <taxon>Heliobacteriaceae</taxon>
        <taxon>Heliomicrobium</taxon>
    </lineage>
</organism>
<dbReference type="SUPFAM" id="SSF53756">
    <property type="entry name" value="UDP-Glycosyltransferase/glycogen phosphorylase"/>
    <property type="match status" value="1"/>
</dbReference>
<comment type="caution">
    <text evidence="2">The sequence shown here is derived from an EMBL/GenBank/DDBJ whole genome shotgun (WGS) entry which is preliminary data.</text>
</comment>
<protein>
    <submittedName>
        <fullName evidence="2">Glycosyltransferase</fullName>
    </submittedName>
</protein>
<accession>A0A845KZG6</accession>
<feature type="domain" description="Spore protein YkvP/CgeB glycosyl transferase-like" evidence="1">
    <location>
        <begin position="245"/>
        <end position="362"/>
    </location>
</feature>
<dbReference type="GO" id="GO:0016740">
    <property type="term" value="F:transferase activity"/>
    <property type="evidence" value="ECO:0007669"/>
    <property type="project" value="UniProtKB-KW"/>
</dbReference>
<dbReference type="EMBL" id="WXEY01000005">
    <property type="protein sequence ID" value="MZP29457.1"/>
    <property type="molecule type" value="Genomic_DNA"/>
</dbReference>
<dbReference type="Proteomes" id="UP000463470">
    <property type="component" value="Unassembled WGS sequence"/>
</dbReference>